<sequence length="180" mass="19088">MSLWHAATAMYRRSTGCSTRPRLRAGGREGAALDEHAVGELAGHCLVALLRQRRCTEAAGGGCPQRDLVGERIARRQLAGETVAEVRVVLVTAGDAGRELLGQVRFQAGVDRVVVAVGMHFVGRGETAEALRATAGVRIQLTVVLVPLLLAVLTAEGQRDRIGQAPVQRLGQVGVEDVLL</sequence>
<comment type="caution">
    <text evidence="1">The sequence shown here is derived from an EMBL/GenBank/DDBJ whole genome shotgun (WGS) entry which is preliminary data.</text>
</comment>
<reference evidence="1 2" key="1">
    <citation type="journal article" date="2020" name="Microb. Genom.">
        <title>Genetic diversity of clinical and environmental Mucorales isolates obtained from an investigation of mucormycosis cases among solid organ transplant recipients.</title>
        <authorList>
            <person name="Nguyen M.H."/>
            <person name="Kaul D."/>
            <person name="Muto C."/>
            <person name="Cheng S.J."/>
            <person name="Richter R.A."/>
            <person name="Bruno V.M."/>
            <person name="Liu G."/>
            <person name="Beyhan S."/>
            <person name="Sundermann A.J."/>
            <person name="Mounaud S."/>
            <person name="Pasculle A.W."/>
            <person name="Nierman W.C."/>
            <person name="Driscoll E."/>
            <person name="Cumbie R."/>
            <person name="Clancy C.J."/>
            <person name="Dupont C.L."/>
        </authorList>
    </citation>
    <scope>NUCLEOTIDE SEQUENCE [LARGE SCALE GENOMIC DNA]</scope>
    <source>
        <strain evidence="1 2">GL24</strain>
    </source>
</reference>
<evidence type="ECO:0000313" key="2">
    <source>
        <dbReference type="Proteomes" id="UP000740926"/>
    </source>
</evidence>
<organism evidence="1 2">
    <name type="scientific">Rhizopus delemar</name>
    <dbReference type="NCBI Taxonomy" id="936053"/>
    <lineage>
        <taxon>Eukaryota</taxon>
        <taxon>Fungi</taxon>
        <taxon>Fungi incertae sedis</taxon>
        <taxon>Mucoromycota</taxon>
        <taxon>Mucoromycotina</taxon>
        <taxon>Mucoromycetes</taxon>
        <taxon>Mucorales</taxon>
        <taxon>Mucorineae</taxon>
        <taxon>Rhizopodaceae</taxon>
        <taxon>Rhizopus</taxon>
    </lineage>
</organism>
<protein>
    <submittedName>
        <fullName evidence="1">Uncharacterized protein</fullName>
    </submittedName>
</protein>
<accession>A0A9P6Y0T2</accession>
<keyword evidence="2" id="KW-1185">Reference proteome</keyword>
<dbReference type="AlphaFoldDB" id="A0A9P6Y0T2"/>
<gene>
    <name evidence="1" type="ORF">G6F50_015053</name>
</gene>
<name>A0A9P6Y0T2_9FUNG</name>
<evidence type="ECO:0000313" key="1">
    <source>
        <dbReference type="EMBL" id="KAG1536477.1"/>
    </source>
</evidence>
<dbReference type="Proteomes" id="UP000740926">
    <property type="component" value="Unassembled WGS sequence"/>
</dbReference>
<dbReference type="EMBL" id="JAANIU010007874">
    <property type="protein sequence ID" value="KAG1536477.1"/>
    <property type="molecule type" value="Genomic_DNA"/>
</dbReference>
<proteinExistence type="predicted"/>